<evidence type="ECO:0000313" key="2">
    <source>
        <dbReference type="EMBL" id="RJQ82407.1"/>
    </source>
</evidence>
<sequence length="72" mass="7657">MKGPFTDSESVKGPFTDLYTDFAGTLDPDAVKGPFTATGIGERPRNRKFPASSMPRYLAITRGESGCPMVGG</sequence>
<organism evidence="2 3">
    <name type="scientific">Amycolatopsis panacis</name>
    <dbReference type="NCBI Taxonomy" id="2340917"/>
    <lineage>
        <taxon>Bacteria</taxon>
        <taxon>Bacillati</taxon>
        <taxon>Actinomycetota</taxon>
        <taxon>Actinomycetes</taxon>
        <taxon>Pseudonocardiales</taxon>
        <taxon>Pseudonocardiaceae</taxon>
        <taxon>Amycolatopsis</taxon>
    </lineage>
</organism>
<comment type="caution">
    <text evidence="2">The sequence shown here is derived from an EMBL/GenBank/DDBJ whole genome shotgun (WGS) entry which is preliminary data.</text>
</comment>
<accession>A0A419HYX7</accession>
<reference evidence="2 3" key="1">
    <citation type="submission" date="2018-09" db="EMBL/GenBank/DDBJ databases">
        <title>YIM PH 21725 draft genome.</title>
        <authorList>
            <person name="Miao C."/>
        </authorList>
    </citation>
    <scope>NUCLEOTIDE SEQUENCE [LARGE SCALE GENOMIC DNA]</scope>
    <source>
        <strain evidence="3">YIM PH21725</strain>
    </source>
</reference>
<name>A0A419HYX7_9PSEU</name>
<feature type="region of interest" description="Disordered" evidence="1">
    <location>
        <begin position="31"/>
        <end position="52"/>
    </location>
</feature>
<dbReference type="Proteomes" id="UP000285112">
    <property type="component" value="Unassembled WGS sequence"/>
</dbReference>
<protein>
    <submittedName>
        <fullName evidence="2">Uncharacterized protein</fullName>
    </submittedName>
</protein>
<dbReference type="AlphaFoldDB" id="A0A419HYX7"/>
<evidence type="ECO:0000313" key="3">
    <source>
        <dbReference type="Proteomes" id="UP000285112"/>
    </source>
</evidence>
<proteinExistence type="predicted"/>
<keyword evidence="3" id="KW-1185">Reference proteome</keyword>
<evidence type="ECO:0000256" key="1">
    <source>
        <dbReference type="SAM" id="MobiDB-lite"/>
    </source>
</evidence>
<gene>
    <name evidence="2" type="ORF">D5S19_22040</name>
</gene>
<dbReference type="EMBL" id="QZFV01000102">
    <property type="protein sequence ID" value="RJQ82407.1"/>
    <property type="molecule type" value="Genomic_DNA"/>
</dbReference>